<organism evidence="6 7">
    <name type="scientific">Isachenkonia alkalipeptolytica</name>
    <dbReference type="NCBI Taxonomy" id="2565777"/>
    <lineage>
        <taxon>Bacteria</taxon>
        <taxon>Bacillati</taxon>
        <taxon>Bacillota</taxon>
        <taxon>Clostridia</taxon>
        <taxon>Eubacteriales</taxon>
        <taxon>Clostridiaceae</taxon>
        <taxon>Isachenkonia</taxon>
    </lineage>
</organism>
<dbReference type="Gene3D" id="3.40.1280.10">
    <property type="match status" value="1"/>
</dbReference>
<evidence type="ECO:0000256" key="2">
    <source>
        <dbReference type="ARBA" id="ARBA00022603"/>
    </source>
</evidence>
<feature type="compositionally biased region" description="Basic and acidic residues" evidence="4">
    <location>
        <begin position="1"/>
        <end position="16"/>
    </location>
</feature>
<dbReference type="EMBL" id="SUMG01000015">
    <property type="protein sequence ID" value="NBG89034.1"/>
    <property type="molecule type" value="Genomic_DNA"/>
</dbReference>
<keyword evidence="7" id="KW-1185">Reference proteome</keyword>
<gene>
    <name evidence="6" type="primary">rlmB</name>
    <name evidence="6" type="ORF">ISALK_11085</name>
</gene>
<dbReference type="InterPro" id="IPR029028">
    <property type="entry name" value="Alpha/beta_knot_MTases"/>
</dbReference>
<dbReference type="FunFam" id="3.40.1280.10:FF:000008">
    <property type="entry name" value="Group 3 RNA methyltransferase TrmH"/>
    <property type="match status" value="1"/>
</dbReference>
<dbReference type="InterPro" id="IPR029064">
    <property type="entry name" value="Ribosomal_eL30-like_sf"/>
</dbReference>
<comment type="caution">
    <text evidence="6">The sequence shown here is derived from an EMBL/GenBank/DDBJ whole genome shotgun (WGS) entry which is preliminary data.</text>
</comment>
<dbReference type="SUPFAM" id="SSF55315">
    <property type="entry name" value="L30e-like"/>
    <property type="match status" value="1"/>
</dbReference>
<feature type="region of interest" description="Disordered" evidence="4">
    <location>
        <begin position="1"/>
        <end position="31"/>
    </location>
</feature>
<protein>
    <submittedName>
        <fullName evidence="6">23S rRNA (Guanosine(2251)-2'-O)-methyltransferase RlmB</fullName>
    </submittedName>
</protein>
<dbReference type="InterPro" id="IPR013123">
    <property type="entry name" value="SpoU_subst-bd"/>
</dbReference>
<dbReference type="InterPro" id="IPR001537">
    <property type="entry name" value="SpoU_MeTrfase"/>
</dbReference>
<dbReference type="Pfam" id="PF08032">
    <property type="entry name" value="SpoU_sub_bind"/>
    <property type="match status" value="1"/>
</dbReference>
<dbReference type="GO" id="GO:0006396">
    <property type="term" value="P:RNA processing"/>
    <property type="evidence" value="ECO:0007669"/>
    <property type="project" value="InterPro"/>
</dbReference>
<keyword evidence="3" id="KW-0808">Transferase</keyword>
<dbReference type="SUPFAM" id="SSF75217">
    <property type="entry name" value="alpha/beta knot"/>
    <property type="match status" value="1"/>
</dbReference>
<sequence>MGKGKAFEKRPRKESEPEPGTEESTNQIEGRNPVIEALKSEHPINKILIDSGDKKGSVVKIVGMAKEKGVMVKYVDRKKLDEISATRNHQGVIAEIAAYETVELEDLLEKTKGKEPFFLILDEIMDPHNLGSMVRTANAAGVDGIIIPKRRSVGLTVSVAKVAQGALEHVPVAKVPNIAQTMDRLKEQGLWIAGADMKGEQLHYEANLLGPIALVIGGEGKGLSELTKKKCDFLVKLPMEGAISSLNASVAGAVLMYEVVRQRKTKEA</sequence>
<dbReference type="GO" id="GO:0008173">
    <property type="term" value="F:RNA methyltransferase activity"/>
    <property type="evidence" value="ECO:0007669"/>
    <property type="project" value="InterPro"/>
</dbReference>
<dbReference type="PANTHER" id="PTHR46429:SF1">
    <property type="entry name" value="23S RRNA (GUANOSINE-2'-O-)-METHYLTRANSFERASE RLMB"/>
    <property type="match status" value="1"/>
</dbReference>
<accession>A0AA43XMN2</accession>
<dbReference type="AlphaFoldDB" id="A0AA43XMN2"/>
<reference evidence="6 7" key="1">
    <citation type="submission" date="2019-04" db="EMBL/GenBank/DDBJ databases">
        <title>Isachenkonia alkalipeptolytica gen. nov. sp. nov. a new anaerobic, alkiliphilic organothrophic bacterium capable to reduce synthesized ferrihydrite isolated from a soda lake.</title>
        <authorList>
            <person name="Toshchakov S.V."/>
            <person name="Zavarzina D.G."/>
            <person name="Zhilina T.N."/>
            <person name="Kostrikina N.A."/>
            <person name="Kublanov I.V."/>
        </authorList>
    </citation>
    <scope>NUCLEOTIDE SEQUENCE [LARGE SCALE GENOMIC DNA]</scope>
    <source>
        <strain evidence="6 7">Z-1701</strain>
    </source>
</reference>
<dbReference type="GO" id="GO:0005829">
    <property type="term" value="C:cytosol"/>
    <property type="evidence" value="ECO:0007669"/>
    <property type="project" value="TreeGrafter"/>
</dbReference>
<dbReference type="GO" id="GO:0003723">
    <property type="term" value="F:RNA binding"/>
    <property type="evidence" value="ECO:0007669"/>
    <property type="project" value="InterPro"/>
</dbReference>
<dbReference type="Proteomes" id="UP000449710">
    <property type="component" value="Unassembled WGS sequence"/>
</dbReference>
<evidence type="ECO:0000313" key="6">
    <source>
        <dbReference type="EMBL" id="NBG89034.1"/>
    </source>
</evidence>
<evidence type="ECO:0000313" key="7">
    <source>
        <dbReference type="Proteomes" id="UP000449710"/>
    </source>
</evidence>
<dbReference type="NCBIfam" id="TIGR00186">
    <property type="entry name" value="rRNA_methyl_3"/>
    <property type="match status" value="1"/>
</dbReference>
<evidence type="ECO:0000256" key="1">
    <source>
        <dbReference type="ARBA" id="ARBA00007228"/>
    </source>
</evidence>
<dbReference type="Gene3D" id="3.30.1330.30">
    <property type="match status" value="1"/>
</dbReference>
<proteinExistence type="inferred from homology"/>
<dbReference type="InterPro" id="IPR004441">
    <property type="entry name" value="rRNA_MeTrfase_TrmH"/>
</dbReference>
<feature type="domain" description="RNA 2-O ribose methyltransferase substrate binding" evidence="5">
    <location>
        <begin position="27"/>
        <end position="102"/>
    </location>
</feature>
<dbReference type="PANTHER" id="PTHR46429">
    <property type="entry name" value="23S RRNA (GUANOSINE-2'-O-)-METHYLTRANSFERASE RLMB"/>
    <property type="match status" value="1"/>
</dbReference>
<evidence type="ECO:0000256" key="4">
    <source>
        <dbReference type="SAM" id="MobiDB-lite"/>
    </source>
</evidence>
<keyword evidence="2" id="KW-0489">Methyltransferase</keyword>
<name>A0AA43XMN2_9CLOT</name>
<dbReference type="CDD" id="cd18103">
    <property type="entry name" value="SpoU-like_RlmB"/>
    <property type="match status" value="1"/>
</dbReference>
<dbReference type="SMART" id="SM00967">
    <property type="entry name" value="SpoU_sub_bind"/>
    <property type="match status" value="1"/>
</dbReference>
<evidence type="ECO:0000259" key="5">
    <source>
        <dbReference type="SMART" id="SM00967"/>
    </source>
</evidence>
<dbReference type="Pfam" id="PF00588">
    <property type="entry name" value="SpoU_methylase"/>
    <property type="match status" value="1"/>
</dbReference>
<dbReference type="InterPro" id="IPR029026">
    <property type="entry name" value="tRNA_m1G_MTases_N"/>
</dbReference>
<comment type="similarity">
    <text evidence="1">Belongs to the class IV-like SAM-binding methyltransferase superfamily. RNA methyltransferase TrmH family.</text>
</comment>
<evidence type="ECO:0000256" key="3">
    <source>
        <dbReference type="ARBA" id="ARBA00022679"/>
    </source>
</evidence>
<dbReference type="GO" id="GO:0032259">
    <property type="term" value="P:methylation"/>
    <property type="evidence" value="ECO:0007669"/>
    <property type="project" value="UniProtKB-KW"/>
</dbReference>